<dbReference type="PANTHER" id="PTHR24300">
    <property type="entry name" value="CYTOCHROME P450 508A4-RELATED"/>
    <property type="match status" value="1"/>
</dbReference>
<organism evidence="6 7">
    <name type="scientific">Necator americanus</name>
    <name type="common">Human hookworm</name>
    <dbReference type="NCBI Taxonomy" id="51031"/>
    <lineage>
        <taxon>Eukaryota</taxon>
        <taxon>Metazoa</taxon>
        <taxon>Ecdysozoa</taxon>
        <taxon>Nematoda</taxon>
        <taxon>Chromadorea</taxon>
        <taxon>Rhabditida</taxon>
        <taxon>Rhabditina</taxon>
        <taxon>Rhabditomorpha</taxon>
        <taxon>Strongyloidea</taxon>
        <taxon>Ancylostomatidae</taxon>
        <taxon>Bunostominae</taxon>
        <taxon>Necator</taxon>
    </lineage>
</organism>
<evidence type="ECO:0000256" key="4">
    <source>
        <dbReference type="ARBA" id="ARBA00023033"/>
    </source>
</evidence>
<dbReference type="EMBL" id="JAVFWL010000004">
    <property type="protein sequence ID" value="KAK6750041.1"/>
    <property type="molecule type" value="Genomic_DNA"/>
</dbReference>
<dbReference type="InterPro" id="IPR017972">
    <property type="entry name" value="Cyt_P450_CS"/>
</dbReference>
<dbReference type="SUPFAM" id="SSF48264">
    <property type="entry name" value="Cytochrome P450"/>
    <property type="match status" value="1"/>
</dbReference>
<dbReference type="PANTHER" id="PTHR24300:SF375">
    <property type="entry name" value="CYTOCHROME P450 FAMILY"/>
    <property type="match status" value="1"/>
</dbReference>
<keyword evidence="3 5" id="KW-0408">Iron</keyword>
<sequence>MILNCRVCSGNRGVIVSNGQIWQEQRRFSLHVLRNLGVSRNLMEERIMDEFNLRFDEIDQLPSGSPVDPFSLFDRMVGGVINRMLFSDPLDEKEELKFYKLKKELDYFVDELSFSHIFVREWMLRVPFLNARWKKMLEPVHNIKAFFIKQIEERKKAIEDGSHIIDEEPKDYTDAFIQKMREDATEGVKNSSFDDESLVVNILDLWTAGQETTSTTLIWAMILLLRNSQVITNVREELLRVTGGSRPLSLKDKIETSYFVATLTEIQRIASILNVNIFRLTNAEAEIGGHAVPRNTVVSAELSLILSDSDKFLDPDEFDPSRFIANPSLASHVIPFGLGRRACLGEALARAELYLMLGNLLLRYSIKCVSGLPSTAEVNKFGIMKKPPHFEMTFNKIA</sequence>
<dbReference type="InterPro" id="IPR050182">
    <property type="entry name" value="Cytochrome_P450_fam2"/>
</dbReference>
<evidence type="ECO:0000313" key="6">
    <source>
        <dbReference type="EMBL" id="KAK6750041.1"/>
    </source>
</evidence>
<evidence type="ECO:0000256" key="1">
    <source>
        <dbReference type="ARBA" id="ARBA00010617"/>
    </source>
</evidence>
<accession>A0ABR1DKQ2</accession>
<gene>
    <name evidence="6" type="primary">Necator_chrIV.g15485</name>
    <name evidence="6" type="ORF">RB195_002190</name>
</gene>
<comment type="caution">
    <text evidence="6">The sequence shown here is derived from an EMBL/GenBank/DDBJ whole genome shotgun (WGS) entry which is preliminary data.</text>
</comment>
<keyword evidence="5" id="KW-0560">Oxidoreductase</keyword>
<evidence type="ECO:0000256" key="2">
    <source>
        <dbReference type="ARBA" id="ARBA00022723"/>
    </source>
</evidence>
<name>A0ABR1DKQ2_NECAM</name>
<comment type="similarity">
    <text evidence="1 5">Belongs to the cytochrome P450 family.</text>
</comment>
<dbReference type="PRINTS" id="PR00385">
    <property type="entry name" value="P450"/>
</dbReference>
<dbReference type="InterPro" id="IPR001128">
    <property type="entry name" value="Cyt_P450"/>
</dbReference>
<evidence type="ECO:0008006" key="8">
    <source>
        <dbReference type="Google" id="ProtNLM"/>
    </source>
</evidence>
<reference evidence="6 7" key="1">
    <citation type="submission" date="2023-08" db="EMBL/GenBank/DDBJ databases">
        <title>A Necator americanus chromosomal reference genome.</title>
        <authorList>
            <person name="Ilik V."/>
            <person name="Petrzelkova K.J."/>
            <person name="Pardy F."/>
            <person name="Fuh T."/>
            <person name="Niatou-Singa F.S."/>
            <person name="Gouil Q."/>
            <person name="Baker L."/>
            <person name="Ritchie M.E."/>
            <person name="Jex A.R."/>
            <person name="Gazzola D."/>
            <person name="Li H."/>
            <person name="Toshio Fujiwara R."/>
            <person name="Zhan B."/>
            <person name="Aroian R.V."/>
            <person name="Pafco B."/>
            <person name="Schwarz E.M."/>
        </authorList>
    </citation>
    <scope>NUCLEOTIDE SEQUENCE [LARGE SCALE GENOMIC DNA]</scope>
    <source>
        <strain evidence="6 7">Aroian</strain>
        <tissue evidence="6">Whole animal</tissue>
    </source>
</reference>
<evidence type="ECO:0000313" key="7">
    <source>
        <dbReference type="Proteomes" id="UP001303046"/>
    </source>
</evidence>
<dbReference type="PROSITE" id="PS00086">
    <property type="entry name" value="CYTOCHROME_P450"/>
    <property type="match status" value="1"/>
</dbReference>
<keyword evidence="5" id="KW-0349">Heme</keyword>
<proteinExistence type="inferred from homology"/>
<keyword evidence="4 5" id="KW-0503">Monooxygenase</keyword>
<dbReference type="InterPro" id="IPR036396">
    <property type="entry name" value="Cyt_P450_sf"/>
</dbReference>
<protein>
    <recommendedName>
        <fullName evidence="8">Unspecific monooxygenase</fullName>
    </recommendedName>
</protein>
<evidence type="ECO:0000256" key="3">
    <source>
        <dbReference type="ARBA" id="ARBA00023004"/>
    </source>
</evidence>
<dbReference type="Pfam" id="PF00067">
    <property type="entry name" value="p450"/>
    <property type="match status" value="1"/>
</dbReference>
<evidence type="ECO:0000256" key="5">
    <source>
        <dbReference type="RuleBase" id="RU000461"/>
    </source>
</evidence>
<dbReference type="Proteomes" id="UP001303046">
    <property type="component" value="Unassembled WGS sequence"/>
</dbReference>
<keyword evidence="2 5" id="KW-0479">Metal-binding</keyword>
<keyword evidence="7" id="KW-1185">Reference proteome</keyword>
<dbReference type="Gene3D" id="1.10.630.10">
    <property type="entry name" value="Cytochrome P450"/>
    <property type="match status" value="1"/>
</dbReference>
<dbReference type="PRINTS" id="PR00463">
    <property type="entry name" value="EP450I"/>
</dbReference>
<dbReference type="InterPro" id="IPR002401">
    <property type="entry name" value="Cyt_P450_E_grp-I"/>
</dbReference>